<organism evidence="6 7">
    <name type="scientific">Candidatus Caccovicinus merdipullorum</name>
    <dbReference type="NCBI Taxonomy" id="2840724"/>
    <lineage>
        <taxon>Bacteria</taxon>
        <taxon>Bacillati</taxon>
        <taxon>Bacillota</taxon>
        <taxon>Clostridia</taxon>
        <taxon>Eubacteriales</taxon>
        <taxon>Candidatus Caccovicinus</taxon>
    </lineage>
</organism>
<dbReference type="SUPFAM" id="SSF51445">
    <property type="entry name" value="(Trans)glycosidases"/>
    <property type="match status" value="1"/>
</dbReference>
<feature type="domain" description="Glycoside hydrolase family 31 N-terminal" evidence="4">
    <location>
        <begin position="29"/>
        <end position="191"/>
    </location>
</feature>
<dbReference type="InterPro" id="IPR017853">
    <property type="entry name" value="GH"/>
</dbReference>
<feature type="domain" description="Glycoside hydrolase family 31 TIM barrel" evidence="3">
    <location>
        <begin position="237"/>
        <end position="567"/>
    </location>
</feature>
<gene>
    <name evidence="6" type="ORF">IAB60_13205</name>
</gene>
<dbReference type="Pfam" id="PF01055">
    <property type="entry name" value="Glyco_hydro_31_2nd"/>
    <property type="match status" value="1"/>
</dbReference>
<dbReference type="Proteomes" id="UP000886860">
    <property type="component" value="Unassembled WGS sequence"/>
</dbReference>
<dbReference type="Gene3D" id="2.60.40.1760">
    <property type="entry name" value="glycosyl hydrolase (family 31)"/>
    <property type="match status" value="1"/>
</dbReference>
<dbReference type="SUPFAM" id="SSF51011">
    <property type="entry name" value="Glycosyl hydrolase domain"/>
    <property type="match status" value="1"/>
</dbReference>
<name>A0A9D1KGI6_9FIRM</name>
<dbReference type="InterPro" id="IPR048395">
    <property type="entry name" value="Glyco_hydro_31_C"/>
</dbReference>
<keyword evidence="2" id="KW-0326">Glycosidase</keyword>
<evidence type="ECO:0000259" key="3">
    <source>
        <dbReference type="Pfam" id="PF01055"/>
    </source>
</evidence>
<dbReference type="SUPFAM" id="SSF74650">
    <property type="entry name" value="Galactose mutarotase-like"/>
    <property type="match status" value="1"/>
</dbReference>
<accession>A0A9D1KGI6</accession>
<dbReference type="AlphaFoldDB" id="A0A9D1KGI6"/>
<keyword evidence="2" id="KW-0378">Hydrolase</keyword>
<dbReference type="GO" id="GO:0004553">
    <property type="term" value="F:hydrolase activity, hydrolyzing O-glycosyl compounds"/>
    <property type="evidence" value="ECO:0007669"/>
    <property type="project" value="InterPro"/>
</dbReference>
<reference evidence="6" key="1">
    <citation type="submission" date="2020-10" db="EMBL/GenBank/DDBJ databases">
        <authorList>
            <person name="Gilroy R."/>
        </authorList>
    </citation>
    <scope>NUCLEOTIDE SEQUENCE</scope>
    <source>
        <strain evidence="6">CHK123-3438</strain>
    </source>
</reference>
<evidence type="ECO:0000259" key="4">
    <source>
        <dbReference type="Pfam" id="PF13802"/>
    </source>
</evidence>
<dbReference type="GO" id="GO:0005975">
    <property type="term" value="P:carbohydrate metabolic process"/>
    <property type="evidence" value="ECO:0007669"/>
    <property type="project" value="InterPro"/>
</dbReference>
<dbReference type="InterPro" id="IPR000322">
    <property type="entry name" value="Glyco_hydro_31_TIM"/>
</dbReference>
<evidence type="ECO:0000313" key="7">
    <source>
        <dbReference type="Proteomes" id="UP000886860"/>
    </source>
</evidence>
<sequence>MEFFKEKDGALIFRRRREFMEIRPWGSGFRIRSTENKWFTQRDWALLQIPTPNASIQITPEGASITSADSSLTIKITPYGKVSFFDRQGRLLLKEYYRSWNYGTKNWKDLDQITMCRMAARTYKSAGGDNYSLSLCFESDDNEKIYGMGQYQQPYLNLKGCCLELAQKNTQASVPFMVSSKGYGLLWNNPAVGQAVFGMNLTEFSSQSAKEIDYWITAGDTPTEIVERYSDVTGKVPMIPEFALGFWQCKLRYETQEEVLQIAREYFLRQIPLSVIVIDFFHWPNQGDWTFDPKYFPDPEAMIKELDSMGIKLMVSIWPTVDRHSVHYQEMKERDLLIRTNRGIDAAMEFYGMESFTDVTNPEARDFIWQAARKNYLDKGVALFWLDEAEPEYTVPDFDNYRYYDGQALECANEYPACYARAFYEGMKEAGIENPINLIRCAWAGSQRFGALVWSGDVPSTFTYLRNQFAAGLNMGMAGIPWWTADIGGFHGGNIHDPAFHELLMRWFQFGTFCPVMRLHGDRDPHKPAIPGTPASGAGNEVWSYPPHVQEMMIRFIHLRQAMKDYLSQAMREAHEKGTPVMKPLFYDFPEDPLAWEAEDVYLFGHDLLVAPVLDAGIRRREVYLPVGAQWTEMATGKIYSGGQRLEVSAPLEEIPLFLKNGAHVFSSSEI</sequence>
<dbReference type="EMBL" id="DVKS01000220">
    <property type="protein sequence ID" value="HIT43029.1"/>
    <property type="molecule type" value="Genomic_DNA"/>
</dbReference>
<dbReference type="GO" id="GO:0030246">
    <property type="term" value="F:carbohydrate binding"/>
    <property type="evidence" value="ECO:0007669"/>
    <property type="project" value="InterPro"/>
</dbReference>
<comment type="caution">
    <text evidence="6">The sequence shown here is derived from an EMBL/GenBank/DDBJ whole genome shotgun (WGS) entry which is preliminary data.</text>
</comment>
<dbReference type="PANTHER" id="PTHR43863:SF2">
    <property type="entry name" value="MALTASE-GLUCOAMYLASE"/>
    <property type="match status" value="1"/>
</dbReference>
<dbReference type="InterPro" id="IPR025887">
    <property type="entry name" value="Glyco_hydro_31_N_dom"/>
</dbReference>
<dbReference type="Gene3D" id="2.60.40.1180">
    <property type="entry name" value="Golgi alpha-mannosidase II"/>
    <property type="match status" value="1"/>
</dbReference>
<dbReference type="InterPro" id="IPR011013">
    <property type="entry name" value="Gal_mutarotase_sf_dom"/>
</dbReference>
<dbReference type="CDD" id="cd14752">
    <property type="entry name" value="GH31_N"/>
    <property type="match status" value="1"/>
</dbReference>
<evidence type="ECO:0000256" key="1">
    <source>
        <dbReference type="ARBA" id="ARBA00007806"/>
    </source>
</evidence>
<proteinExistence type="inferred from homology"/>
<reference evidence="6" key="2">
    <citation type="journal article" date="2021" name="PeerJ">
        <title>Extensive microbial diversity within the chicken gut microbiome revealed by metagenomics and culture.</title>
        <authorList>
            <person name="Gilroy R."/>
            <person name="Ravi A."/>
            <person name="Getino M."/>
            <person name="Pursley I."/>
            <person name="Horton D.L."/>
            <person name="Alikhan N.F."/>
            <person name="Baker D."/>
            <person name="Gharbi K."/>
            <person name="Hall N."/>
            <person name="Watson M."/>
            <person name="Adriaenssens E.M."/>
            <person name="Foster-Nyarko E."/>
            <person name="Jarju S."/>
            <person name="Secka A."/>
            <person name="Antonio M."/>
            <person name="Oren A."/>
            <person name="Chaudhuri R.R."/>
            <person name="La Ragione R."/>
            <person name="Hildebrand F."/>
            <person name="Pallen M.J."/>
        </authorList>
    </citation>
    <scope>NUCLEOTIDE SEQUENCE</scope>
    <source>
        <strain evidence="6">CHK123-3438</strain>
    </source>
</reference>
<dbReference type="CDD" id="cd06591">
    <property type="entry name" value="GH31_xylosidase_XylS"/>
    <property type="match status" value="1"/>
</dbReference>
<dbReference type="Pfam" id="PF21365">
    <property type="entry name" value="Glyco_hydro_31_3rd"/>
    <property type="match status" value="1"/>
</dbReference>
<comment type="similarity">
    <text evidence="1 2">Belongs to the glycosyl hydrolase 31 family.</text>
</comment>
<evidence type="ECO:0000256" key="2">
    <source>
        <dbReference type="RuleBase" id="RU361185"/>
    </source>
</evidence>
<dbReference type="InterPro" id="IPR013780">
    <property type="entry name" value="Glyco_hydro_b"/>
</dbReference>
<dbReference type="PANTHER" id="PTHR43863">
    <property type="entry name" value="HYDROLASE, PUTATIVE (AFU_ORTHOLOGUE AFUA_1G03140)-RELATED"/>
    <property type="match status" value="1"/>
</dbReference>
<dbReference type="Gene3D" id="3.20.20.80">
    <property type="entry name" value="Glycosidases"/>
    <property type="match status" value="1"/>
</dbReference>
<evidence type="ECO:0000259" key="5">
    <source>
        <dbReference type="Pfam" id="PF21365"/>
    </source>
</evidence>
<evidence type="ECO:0000313" key="6">
    <source>
        <dbReference type="EMBL" id="HIT43029.1"/>
    </source>
</evidence>
<feature type="domain" description="Glycosyl hydrolase family 31 C-terminal" evidence="5">
    <location>
        <begin position="578"/>
        <end position="663"/>
    </location>
</feature>
<dbReference type="Pfam" id="PF13802">
    <property type="entry name" value="Gal_mutarotas_2"/>
    <property type="match status" value="1"/>
</dbReference>
<protein>
    <submittedName>
        <fullName evidence="6">Family 31 glucosidase</fullName>
    </submittedName>
</protein>
<dbReference type="InterPro" id="IPR051816">
    <property type="entry name" value="Glycosyl_Hydrolase_31"/>
</dbReference>